<accession>A0A0R2D6D7</accession>
<reference evidence="2 3" key="1">
    <citation type="journal article" date="2015" name="Genome Announc.">
        <title>Expanding the biotechnology potential of lactobacilli through comparative genomics of 213 strains and associated genera.</title>
        <authorList>
            <person name="Sun Z."/>
            <person name="Harris H.M."/>
            <person name="McCann A."/>
            <person name="Guo C."/>
            <person name="Argimon S."/>
            <person name="Zhang W."/>
            <person name="Yang X."/>
            <person name="Jeffery I.B."/>
            <person name="Cooney J.C."/>
            <person name="Kagawa T.F."/>
            <person name="Liu W."/>
            <person name="Song Y."/>
            <person name="Salvetti E."/>
            <person name="Wrobel A."/>
            <person name="Rasinkangas P."/>
            <person name="Parkhill J."/>
            <person name="Rea M.C."/>
            <person name="O'Sullivan O."/>
            <person name="Ritari J."/>
            <person name="Douillard F.P."/>
            <person name="Paul Ross R."/>
            <person name="Yang R."/>
            <person name="Briner A.E."/>
            <person name="Felis G.E."/>
            <person name="de Vos W.M."/>
            <person name="Barrangou R."/>
            <person name="Klaenhammer T.R."/>
            <person name="Caufield P.W."/>
            <person name="Cui Y."/>
            <person name="Zhang H."/>
            <person name="O'Toole P.W."/>
        </authorList>
    </citation>
    <scope>NUCLEOTIDE SEQUENCE [LARGE SCALE GENOMIC DNA]</scope>
    <source>
        <strain evidence="2 3">DSM 20253</strain>
    </source>
</reference>
<sequence>MKKLYLMCAAALLGVSAVGCTNNNSSNANNNRTETTSTKASANNLKITKDLEKQFNSDNDKIVAVDVKTDVVDDQSKDNKPHEEIKVTVKDKDTIEKLKTDKNAIDNGNASDDQKMYIAGIQDIISNEAKKLNNNADTITFGYKMDADNTMLIAGSSKTKDFVKPVEINID</sequence>
<dbReference type="PATRIC" id="fig|1423796.3.peg.1053"/>
<dbReference type="PROSITE" id="PS51257">
    <property type="entry name" value="PROKAR_LIPOPROTEIN"/>
    <property type="match status" value="1"/>
</dbReference>
<keyword evidence="3" id="KW-1185">Reference proteome</keyword>
<evidence type="ECO:0008006" key="4">
    <source>
        <dbReference type="Google" id="ProtNLM"/>
    </source>
</evidence>
<keyword evidence="1" id="KW-0732">Signal</keyword>
<proteinExistence type="predicted"/>
<evidence type="ECO:0000256" key="1">
    <source>
        <dbReference type="SAM" id="SignalP"/>
    </source>
</evidence>
<dbReference type="Proteomes" id="UP000051638">
    <property type="component" value="Unassembled WGS sequence"/>
</dbReference>
<dbReference type="AlphaFoldDB" id="A0A0R2D6D7"/>
<dbReference type="OrthoDB" id="2313160at2"/>
<evidence type="ECO:0000313" key="3">
    <source>
        <dbReference type="Proteomes" id="UP000051638"/>
    </source>
</evidence>
<organism evidence="2 3">
    <name type="scientific">Loigolactobacillus rennini DSM 20253</name>
    <dbReference type="NCBI Taxonomy" id="1423796"/>
    <lineage>
        <taxon>Bacteria</taxon>
        <taxon>Bacillati</taxon>
        <taxon>Bacillota</taxon>
        <taxon>Bacilli</taxon>
        <taxon>Lactobacillales</taxon>
        <taxon>Lactobacillaceae</taxon>
        <taxon>Loigolactobacillus</taxon>
    </lineage>
</organism>
<gene>
    <name evidence="2" type="ORF">FC24_GL001030</name>
</gene>
<comment type="caution">
    <text evidence="2">The sequence shown here is derived from an EMBL/GenBank/DDBJ whole genome shotgun (WGS) entry which is preliminary data.</text>
</comment>
<dbReference type="EMBL" id="AYYI01000026">
    <property type="protein sequence ID" value="KRM98794.1"/>
    <property type="molecule type" value="Genomic_DNA"/>
</dbReference>
<dbReference type="RefSeq" id="WP_057873661.1">
    <property type="nucleotide sequence ID" value="NZ_AYYI01000026.1"/>
</dbReference>
<name>A0A0R2D6D7_9LACO</name>
<evidence type="ECO:0000313" key="2">
    <source>
        <dbReference type="EMBL" id="KRM98794.1"/>
    </source>
</evidence>
<feature type="chain" id="PRO_5006415958" description="Lipoprotein" evidence="1">
    <location>
        <begin position="29"/>
        <end position="171"/>
    </location>
</feature>
<feature type="signal peptide" evidence="1">
    <location>
        <begin position="1"/>
        <end position="28"/>
    </location>
</feature>
<dbReference type="STRING" id="1423796.FC24_GL001030"/>
<protein>
    <recommendedName>
        <fullName evidence="4">Lipoprotein</fullName>
    </recommendedName>
</protein>